<feature type="transmembrane region" description="Helical" evidence="1">
    <location>
        <begin position="112"/>
        <end position="129"/>
    </location>
</feature>
<evidence type="ECO:0000256" key="1">
    <source>
        <dbReference type="SAM" id="Phobius"/>
    </source>
</evidence>
<dbReference type="EMBL" id="KV745087">
    <property type="protein sequence ID" value="OCK78001.1"/>
    <property type="molecule type" value="Genomic_DNA"/>
</dbReference>
<reference evidence="2 3" key="1">
    <citation type="journal article" date="2016" name="Nat. Commun.">
        <title>Ectomycorrhizal ecology is imprinted in the genome of the dominant symbiotic fungus Cenococcum geophilum.</title>
        <authorList>
            <consortium name="DOE Joint Genome Institute"/>
            <person name="Peter M."/>
            <person name="Kohler A."/>
            <person name="Ohm R.A."/>
            <person name="Kuo A."/>
            <person name="Krutzmann J."/>
            <person name="Morin E."/>
            <person name="Arend M."/>
            <person name="Barry K.W."/>
            <person name="Binder M."/>
            <person name="Choi C."/>
            <person name="Clum A."/>
            <person name="Copeland A."/>
            <person name="Grisel N."/>
            <person name="Haridas S."/>
            <person name="Kipfer T."/>
            <person name="LaButti K."/>
            <person name="Lindquist E."/>
            <person name="Lipzen A."/>
            <person name="Maire R."/>
            <person name="Meier B."/>
            <person name="Mihaltcheva S."/>
            <person name="Molinier V."/>
            <person name="Murat C."/>
            <person name="Poggeler S."/>
            <person name="Quandt C.A."/>
            <person name="Sperisen C."/>
            <person name="Tritt A."/>
            <person name="Tisserant E."/>
            <person name="Crous P.W."/>
            <person name="Henrissat B."/>
            <person name="Nehls U."/>
            <person name="Egli S."/>
            <person name="Spatafora J.W."/>
            <person name="Grigoriev I.V."/>
            <person name="Martin F.M."/>
        </authorList>
    </citation>
    <scope>NUCLEOTIDE SEQUENCE [LARGE SCALE GENOMIC DNA]</scope>
    <source>
        <strain evidence="2 3">CBS 459.81</strain>
    </source>
</reference>
<keyword evidence="1" id="KW-1133">Transmembrane helix</keyword>
<organism evidence="2 3">
    <name type="scientific">Lepidopterella palustris CBS 459.81</name>
    <dbReference type="NCBI Taxonomy" id="1314670"/>
    <lineage>
        <taxon>Eukaryota</taxon>
        <taxon>Fungi</taxon>
        <taxon>Dikarya</taxon>
        <taxon>Ascomycota</taxon>
        <taxon>Pezizomycotina</taxon>
        <taxon>Dothideomycetes</taxon>
        <taxon>Pleosporomycetidae</taxon>
        <taxon>Mytilinidiales</taxon>
        <taxon>Argynnaceae</taxon>
        <taxon>Lepidopterella</taxon>
    </lineage>
</organism>
<keyword evidence="1" id="KW-0472">Membrane</keyword>
<sequence length="193" mass="21287">MRSIRPNPFFIAAMNAESANTTFSNPCSAPQPKTQAHRSSASHSYKSLMYSQFLCCLSPTIFLIFINTINAHAGFSTGDCNIIVTAASLCGAIELIVHLAFVAGLAAYRARIVAFSLVLRYIVVLIIFINDKAYSGNDTLLQLFLSATWAAAVQDFLIMCVAAKLQLRYGEEADPERRGLFARCVDMISYQRR</sequence>
<keyword evidence="3" id="KW-1185">Reference proteome</keyword>
<keyword evidence="1" id="KW-0812">Transmembrane</keyword>
<name>A0A8E2E5X8_9PEZI</name>
<evidence type="ECO:0000313" key="3">
    <source>
        <dbReference type="Proteomes" id="UP000250266"/>
    </source>
</evidence>
<feature type="transmembrane region" description="Helical" evidence="1">
    <location>
        <begin position="82"/>
        <end position="105"/>
    </location>
</feature>
<dbReference type="Proteomes" id="UP000250266">
    <property type="component" value="Unassembled WGS sequence"/>
</dbReference>
<feature type="transmembrane region" description="Helical" evidence="1">
    <location>
        <begin position="48"/>
        <end position="70"/>
    </location>
</feature>
<proteinExistence type="predicted"/>
<accession>A0A8E2E5X8</accession>
<dbReference type="AlphaFoldDB" id="A0A8E2E5X8"/>
<gene>
    <name evidence="2" type="ORF">K432DRAFT_406843</name>
</gene>
<evidence type="ECO:0000313" key="2">
    <source>
        <dbReference type="EMBL" id="OCK78001.1"/>
    </source>
</evidence>
<protein>
    <recommendedName>
        <fullName evidence="4">Transmembrane protein</fullName>
    </recommendedName>
</protein>
<evidence type="ECO:0008006" key="4">
    <source>
        <dbReference type="Google" id="ProtNLM"/>
    </source>
</evidence>
<feature type="transmembrane region" description="Helical" evidence="1">
    <location>
        <begin position="141"/>
        <end position="163"/>
    </location>
</feature>